<evidence type="ECO:0000313" key="2">
    <source>
        <dbReference type="Proteomes" id="UP000192906"/>
    </source>
</evidence>
<dbReference type="InterPro" id="IPR056209">
    <property type="entry name" value="SU10_adaptor"/>
</dbReference>
<dbReference type="Pfam" id="PF24175">
    <property type="entry name" value="SU10_adaptor"/>
    <property type="match status" value="1"/>
</dbReference>
<keyword evidence="2" id="KW-1185">Reference proteome</keyword>
<dbReference type="Proteomes" id="UP000192906">
    <property type="component" value="Unassembled WGS sequence"/>
</dbReference>
<sequence length="206" mass="23034">MSKVAEVIDNIRQELSDEQSTRWSDAQLIRFIQQAVTRSQHVGRRNNLQFLKDKEDFVFLAGESSKPLPNDFMVDIGVWNLGLPGTSLAKVDEETWENSTSPNEASQYMIEGANLVIQGVPTADTTLRLRFFKGCSLASLLLDAADMPWSGQLDSIIEGYAALRARNVDRDSTQADFELLQDLENNILNTLGSQSVNVVRSRGWLI</sequence>
<protein>
    <submittedName>
        <fullName evidence="1">Uncharacterized protein</fullName>
    </submittedName>
</protein>
<evidence type="ECO:0000313" key="1">
    <source>
        <dbReference type="EMBL" id="SME89413.1"/>
    </source>
</evidence>
<proteinExistence type="predicted"/>
<dbReference type="AlphaFoldDB" id="A0A1X7C3J0"/>
<gene>
    <name evidence="1" type="ORF">SAMN06295933_0296</name>
</gene>
<accession>A0A1X7C3J0</accession>
<reference evidence="2" key="1">
    <citation type="submission" date="2017-04" db="EMBL/GenBank/DDBJ databases">
        <authorList>
            <person name="Varghese N."/>
            <person name="Submissions S."/>
        </authorList>
    </citation>
    <scope>NUCLEOTIDE SEQUENCE [LARGE SCALE GENOMIC DNA]</scope>
    <source>
        <strain evidence="2">K3S</strain>
    </source>
</reference>
<dbReference type="OrthoDB" id="5462673at2"/>
<dbReference type="EMBL" id="FWZU01000001">
    <property type="protein sequence ID" value="SME89413.1"/>
    <property type="molecule type" value="Genomic_DNA"/>
</dbReference>
<name>A0A1X7C3J0_9BACT</name>
<dbReference type="STRING" id="1519643.SAMN06295933_0296"/>
<organism evidence="1 2">
    <name type="scientific">Desulfovibrio gilichinskyi</name>
    <dbReference type="NCBI Taxonomy" id="1519643"/>
    <lineage>
        <taxon>Bacteria</taxon>
        <taxon>Pseudomonadati</taxon>
        <taxon>Thermodesulfobacteriota</taxon>
        <taxon>Desulfovibrionia</taxon>
        <taxon>Desulfovibrionales</taxon>
        <taxon>Desulfovibrionaceae</taxon>
        <taxon>Desulfovibrio</taxon>
    </lineage>
</organism>
<dbReference type="RefSeq" id="WP_085097261.1">
    <property type="nucleotide sequence ID" value="NZ_FWZU01000001.1"/>
</dbReference>